<dbReference type="Proteomes" id="UP001482231">
    <property type="component" value="Unassembled WGS sequence"/>
</dbReference>
<protein>
    <submittedName>
        <fullName evidence="1">DUF6781 family protein</fullName>
    </submittedName>
</protein>
<dbReference type="EMBL" id="JBAJEX010000001">
    <property type="protein sequence ID" value="MEO1765811.1"/>
    <property type="molecule type" value="Genomic_DNA"/>
</dbReference>
<keyword evidence="2" id="KW-1185">Reference proteome</keyword>
<accession>A0ABV0EAX6</accession>
<dbReference type="InterPro" id="IPR046708">
    <property type="entry name" value="DUF6781"/>
</dbReference>
<dbReference type="Pfam" id="PF20572">
    <property type="entry name" value="DUF6781"/>
    <property type="match status" value="1"/>
</dbReference>
<comment type="caution">
    <text evidence="1">The sequence shown here is derived from an EMBL/GenBank/DDBJ whole genome shotgun (WGS) entry which is preliminary data.</text>
</comment>
<proteinExistence type="predicted"/>
<reference evidence="1 2" key="1">
    <citation type="submission" date="2024-02" db="EMBL/GenBank/DDBJ databases">
        <title>New thermophilic sulfur-oxidizing bacteria from a hot springs of the Uzon caldera (Kamchatka, Russia).</title>
        <authorList>
            <person name="Dukat A.M."/>
            <person name="Elcheninov A.G."/>
            <person name="Frolov E.N."/>
        </authorList>
    </citation>
    <scope>NUCLEOTIDE SEQUENCE [LARGE SCALE GENOMIC DNA]</scope>
    <source>
        <strain evidence="1 2">AK1</strain>
    </source>
</reference>
<evidence type="ECO:0000313" key="2">
    <source>
        <dbReference type="Proteomes" id="UP001482231"/>
    </source>
</evidence>
<sequence>MNATPISIESVREEAAASAEQAPDLRTAVRDLTLRALTSRALELSELRAVLAAVTEGVSLGLARRGGELKAAAADALAGLDEAVRKSAEATKLAAEQFIAEGKALTAEDLRPVLEDLRRLEGALLEALGRGSERAQERVKQAFADLLTHARRTGTDTGRMVAETVESLANRAAPIVKNGAAQGTAAAGEVARRLALVASGILAGVAQALQDKAGGKDR</sequence>
<name>A0ABV0EAX6_9BURK</name>
<organism evidence="1 2">
    <name type="scientific">Thiobacter aerophilum</name>
    <dbReference type="NCBI Taxonomy" id="3121275"/>
    <lineage>
        <taxon>Bacteria</taxon>
        <taxon>Pseudomonadati</taxon>
        <taxon>Pseudomonadota</taxon>
        <taxon>Betaproteobacteria</taxon>
        <taxon>Burkholderiales</taxon>
        <taxon>Thiobacteraceae</taxon>
        <taxon>Thiobacter</taxon>
    </lineage>
</organism>
<dbReference type="RefSeq" id="WP_347306292.1">
    <property type="nucleotide sequence ID" value="NZ_JBAJEX010000001.1"/>
</dbReference>
<evidence type="ECO:0000313" key="1">
    <source>
        <dbReference type="EMBL" id="MEO1765811.1"/>
    </source>
</evidence>
<gene>
    <name evidence="1" type="ORF">V6E02_01055</name>
</gene>